<evidence type="ECO:0000313" key="2">
    <source>
        <dbReference type="Proteomes" id="UP000478052"/>
    </source>
</evidence>
<accession>A0A6G0Y5W0</accession>
<evidence type="ECO:0000313" key="1">
    <source>
        <dbReference type="EMBL" id="KAF0749528.1"/>
    </source>
</evidence>
<name>A0A6G0Y5W0_APHCR</name>
<dbReference type="Proteomes" id="UP000478052">
    <property type="component" value="Unassembled WGS sequence"/>
</dbReference>
<dbReference type="OrthoDB" id="8035218at2759"/>
<comment type="caution">
    <text evidence="1">The sequence shown here is derived from an EMBL/GenBank/DDBJ whole genome shotgun (WGS) entry which is preliminary data.</text>
</comment>
<gene>
    <name evidence="1" type="ORF">FWK35_00033751</name>
</gene>
<sequence>MKCFQVGKKKRNYISENYRSRDIGECYTKYTSEQRIGRPATGSDLGIEVSSPRQRRSTVIHKMEKPCRYDLSAIKRSLELAETLASVSLMTSPAARRRLQARSVELGLRPGQPYEPPRELLLYLVSEAVYIIDKPC</sequence>
<dbReference type="AlphaFoldDB" id="A0A6G0Y5W0"/>
<reference evidence="1 2" key="1">
    <citation type="submission" date="2019-08" db="EMBL/GenBank/DDBJ databases">
        <title>Whole genome of Aphis craccivora.</title>
        <authorList>
            <person name="Voronova N.V."/>
            <person name="Shulinski R.S."/>
            <person name="Bandarenka Y.V."/>
            <person name="Zhorov D.G."/>
            <person name="Warner D."/>
        </authorList>
    </citation>
    <scope>NUCLEOTIDE SEQUENCE [LARGE SCALE GENOMIC DNA]</scope>
    <source>
        <strain evidence="1">180601</strain>
        <tissue evidence="1">Whole Body</tissue>
    </source>
</reference>
<proteinExistence type="predicted"/>
<dbReference type="EMBL" id="VUJU01006062">
    <property type="protein sequence ID" value="KAF0749528.1"/>
    <property type="molecule type" value="Genomic_DNA"/>
</dbReference>
<organism evidence="1 2">
    <name type="scientific">Aphis craccivora</name>
    <name type="common">Cowpea aphid</name>
    <dbReference type="NCBI Taxonomy" id="307492"/>
    <lineage>
        <taxon>Eukaryota</taxon>
        <taxon>Metazoa</taxon>
        <taxon>Ecdysozoa</taxon>
        <taxon>Arthropoda</taxon>
        <taxon>Hexapoda</taxon>
        <taxon>Insecta</taxon>
        <taxon>Pterygota</taxon>
        <taxon>Neoptera</taxon>
        <taxon>Paraneoptera</taxon>
        <taxon>Hemiptera</taxon>
        <taxon>Sternorrhyncha</taxon>
        <taxon>Aphidomorpha</taxon>
        <taxon>Aphidoidea</taxon>
        <taxon>Aphididae</taxon>
        <taxon>Aphidini</taxon>
        <taxon>Aphis</taxon>
        <taxon>Aphis</taxon>
    </lineage>
</organism>
<keyword evidence="2" id="KW-1185">Reference proteome</keyword>
<protein>
    <submittedName>
        <fullName evidence="1">Nocturnin isoform X1</fullName>
    </submittedName>
</protein>